<evidence type="ECO:0000259" key="1">
    <source>
        <dbReference type="PROSITE" id="PS50943"/>
    </source>
</evidence>
<dbReference type="CDD" id="cd00093">
    <property type="entry name" value="HTH_XRE"/>
    <property type="match status" value="1"/>
</dbReference>
<dbReference type="EMBL" id="JARTLI010000002">
    <property type="protein sequence ID" value="MED5050596.1"/>
    <property type="molecule type" value="Genomic_DNA"/>
</dbReference>
<dbReference type="PROSITE" id="PS50943">
    <property type="entry name" value="HTH_CROC1"/>
    <property type="match status" value="1"/>
</dbReference>
<dbReference type="RefSeq" id="WP_328216712.1">
    <property type="nucleotide sequence ID" value="NZ_JARTLI010000002.1"/>
</dbReference>
<dbReference type="Proteomes" id="UP001339962">
    <property type="component" value="Unassembled WGS sequence"/>
</dbReference>
<proteinExistence type="predicted"/>
<dbReference type="SUPFAM" id="SSF47413">
    <property type="entry name" value="lambda repressor-like DNA-binding domains"/>
    <property type="match status" value="1"/>
</dbReference>
<evidence type="ECO:0000313" key="2">
    <source>
        <dbReference type="EMBL" id="MED5050596.1"/>
    </source>
</evidence>
<dbReference type="InterPro" id="IPR010982">
    <property type="entry name" value="Lambda_DNA-bd_dom_sf"/>
</dbReference>
<comment type="caution">
    <text evidence="2">The sequence shown here is derived from an EMBL/GenBank/DDBJ whole genome shotgun (WGS) entry which is preliminary data.</text>
</comment>
<name>A0ABD5IT41_9BACL</name>
<dbReference type="InterPro" id="IPR001387">
    <property type="entry name" value="Cro/C1-type_HTH"/>
</dbReference>
<accession>A0ABD5IT41</accession>
<reference evidence="2 3" key="1">
    <citation type="submission" date="2023-03" db="EMBL/GenBank/DDBJ databases">
        <title>Bacillus Genome Sequencing.</title>
        <authorList>
            <person name="Dunlap C."/>
        </authorList>
    </citation>
    <scope>NUCLEOTIDE SEQUENCE [LARGE SCALE GENOMIC DNA]</scope>
    <source>
        <strain evidence="2 3">NRS-38</strain>
    </source>
</reference>
<dbReference type="Pfam" id="PF13443">
    <property type="entry name" value="HTH_26"/>
    <property type="match status" value="1"/>
</dbReference>
<dbReference type="Gene3D" id="1.10.260.40">
    <property type="entry name" value="lambda repressor-like DNA-binding domains"/>
    <property type="match status" value="1"/>
</dbReference>
<dbReference type="SMART" id="SM00530">
    <property type="entry name" value="HTH_XRE"/>
    <property type="match status" value="1"/>
</dbReference>
<organism evidence="2 3">
    <name type="scientific">Anoxybacteroides rupiense</name>
    <dbReference type="NCBI Taxonomy" id="311460"/>
    <lineage>
        <taxon>Bacteria</taxon>
        <taxon>Bacillati</taxon>
        <taxon>Bacillota</taxon>
        <taxon>Bacilli</taxon>
        <taxon>Bacillales</taxon>
        <taxon>Anoxybacillaceae</taxon>
        <taxon>Anoxybacteroides</taxon>
    </lineage>
</organism>
<gene>
    <name evidence="2" type="ORF">P9850_01765</name>
</gene>
<evidence type="ECO:0000313" key="3">
    <source>
        <dbReference type="Proteomes" id="UP001339962"/>
    </source>
</evidence>
<protein>
    <submittedName>
        <fullName evidence="2">Helix-turn-helix transcriptional regulator</fullName>
    </submittedName>
</protein>
<feature type="domain" description="HTH cro/C1-type" evidence="1">
    <location>
        <begin position="7"/>
        <end position="61"/>
    </location>
</feature>
<sequence>MNFSQTVKSILKTKDLTPSALARMTGYTPQYMHDLLSGKRRWNETTINKTCEALGIEILIVSKEKKEERKVI</sequence>
<dbReference type="AlphaFoldDB" id="A0ABD5IT41"/>